<feature type="compositionally biased region" description="Basic residues" evidence="1">
    <location>
        <begin position="1"/>
        <end position="15"/>
    </location>
</feature>
<dbReference type="Gene3D" id="3.20.20.370">
    <property type="entry name" value="Glycoside hydrolase/deacetylase"/>
    <property type="match status" value="1"/>
</dbReference>
<feature type="region of interest" description="Disordered" evidence="1">
    <location>
        <begin position="1"/>
        <end position="25"/>
    </location>
</feature>
<evidence type="ECO:0000256" key="1">
    <source>
        <dbReference type="SAM" id="MobiDB-lite"/>
    </source>
</evidence>
<dbReference type="Proteomes" id="UP000539372">
    <property type="component" value="Unassembled WGS sequence"/>
</dbReference>
<feature type="transmembrane region" description="Helical" evidence="2">
    <location>
        <begin position="40"/>
        <end position="64"/>
    </location>
</feature>
<dbReference type="PANTHER" id="PTHR30105">
    <property type="entry name" value="UNCHARACTERIZED YIBQ-RELATED"/>
    <property type="match status" value="1"/>
</dbReference>
<dbReference type="SUPFAM" id="SSF88713">
    <property type="entry name" value="Glycoside hydrolase/deacetylase"/>
    <property type="match status" value="1"/>
</dbReference>
<keyword evidence="2" id="KW-1133">Transmembrane helix</keyword>
<dbReference type="GO" id="GO:0005975">
    <property type="term" value="P:carbohydrate metabolic process"/>
    <property type="evidence" value="ECO:0007669"/>
    <property type="project" value="InterPro"/>
</dbReference>
<comment type="caution">
    <text evidence="3">The sequence shown here is derived from an EMBL/GenBank/DDBJ whole genome shotgun (WGS) entry which is preliminary data.</text>
</comment>
<dbReference type="EMBL" id="JABBNT010000002">
    <property type="protein sequence ID" value="NMM44014.1"/>
    <property type="molecule type" value="Genomic_DNA"/>
</dbReference>
<keyword evidence="2" id="KW-0472">Membrane</keyword>
<dbReference type="RefSeq" id="WP_169624327.1">
    <property type="nucleotide sequence ID" value="NZ_JABBNT010000002.1"/>
</dbReference>
<reference evidence="3 4" key="1">
    <citation type="submission" date="2020-04" db="EMBL/GenBank/DDBJ databases">
        <title>Rhodospirillaceae bacterium KN72 isolated from deep sea.</title>
        <authorList>
            <person name="Zhang D.-C."/>
        </authorList>
    </citation>
    <scope>NUCLEOTIDE SEQUENCE [LARGE SCALE GENOMIC DNA]</scope>
    <source>
        <strain evidence="3 4">KN72</strain>
    </source>
</reference>
<evidence type="ECO:0000256" key="2">
    <source>
        <dbReference type="SAM" id="Phobius"/>
    </source>
</evidence>
<dbReference type="InterPro" id="IPR011330">
    <property type="entry name" value="Glyco_hydro/deAcase_b/a-brl"/>
</dbReference>
<dbReference type="PANTHER" id="PTHR30105:SF2">
    <property type="entry name" value="DIVERGENT POLYSACCHARIDE DEACETYLASE SUPERFAMILY"/>
    <property type="match status" value="1"/>
</dbReference>
<organism evidence="3 4">
    <name type="scientific">Pacificispira spongiicola</name>
    <dbReference type="NCBI Taxonomy" id="2729598"/>
    <lineage>
        <taxon>Bacteria</taxon>
        <taxon>Pseudomonadati</taxon>
        <taxon>Pseudomonadota</taxon>
        <taxon>Alphaproteobacteria</taxon>
        <taxon>Rhodospirillales</taxon>
        <taxon>Rhodospirillaceae</taxon>
        <taxon>Pacificispira</taxon>
    </lineage>
</organism>
<proteinExistence type="predicted"/>
<feature type="region of interest" description="Disordered" evidence="1">
    <location>
        <begin position="112"/>
        <end position="147"/>
    </location>
</feature>
<evidence type="ECO:0000313" key="3">
    <source>
        <dbReference type="EMBL" id="NMM44014.1"/>
    </source>
</evidence>
<dbReference type="CDD" id="cd10936">
    <property type="entry name" value="CE4_DAC2"/>
    <property type="match status" value="1"/>
</dbReference>
<protein>
    <submittedName>
        <fullName evidence="3">Divergent polysaccharide deacetylase family protein</fullName>
    </submittedName>
</protein>
<dbReference type="Pfam" id="PF04748">
    <property type="entry name" value="Polysacc_deac_2"/>
    <property type="match status" value="1"/>
</dbReference>
<dbReference type="AlphaFoldDB" id="A0A7Y0DYL8"/>
<keyword evidence="2" id="KW-0812">Transmembrane</keyword>
<sequence length="416" mass="45335">MAPRRAKHKPAHKTTRSKDPSGRRIAHRVQVKPWYRRRPIVQAAVMGAILMIGVGLGTGLGIWLGPDDGPRPMASTALQMPPLEDIGLPEGSPLPVIVQGSDQAKRLYEESLAAQPDPVRPDPNAGPDSVREPAPQVASYASPLPVPPVSERIPEQPASSVDIPQVAPLRPVAEEPWQTYAVAVAPADGRPRIAIVFDDLGIDQTRSRKAMALPGPLTMAFLPYGYHLKELVSDARRNGHEILVHMPMAPLDLSVDPGPNALQKELGPSEIIRRLDWNLDQIGGYVGINNHMGSRFTADRDGMRLVMAELKRRGLLFVDSITTTDSQGYKVAAESGVPYAVRDVFLDHVIDTASIRKQLQRVEETARRTGHAIAIGHPHDETLAVVGPWLKTIEAKGFQLVPVSAIVRDMMPVARS</sequence>
<keyword evidence="4" id="KW-1185">Reference proteome</keyword>
<dbReference type="InterPro" id="IPR006837">
    <property type="entry name" value="Divergent_DAC"/>
</dbReference>
<gene>
    <name evidence="3" type="ORF">HH303_05970</name>
</gene>
<accession>A0A7Y0DYL8</accession>
<evidence type="ECO:0000313" key="4">
    <source>
        <dbReference type="Proteomes" id="UP000539372"/>
    </source>
</evidence>
<name>A0A7Y0DYL8_9PROT</name>